<evidence type="ECO:0000313" key="3">
    <source>
        <dbReference type="Proteomes" id="UP001219525"/>
    </source>
</evidence>
<dbReference type="PANTHER" id="PTHR39218:SF1">
    <property type="entry name" value="OXIDOREDUCTASE 14 KDA SUBUNIT, PUTATIVE (AFU_ORTHOLOGUE AFUA_1G12110)-RELATED"/>
    <property type="match status" value="1"/>
</dbReference>
<protein>
    <submittedName>
        <fullName evidence="2">Uncharacterized protein</fullName>
    </submittedName>
</protein>
<dbReference type="Proteomes" id="UP001219525">
    <property type="component" value="Unassembled WGS sequence"/>
</dbReference>
<feature type="transmembrane region" description="Helical" evidence="1">
    <location>
        <begin position="34"/>
        <end position="51"/>
    </location>
</feature>
<dbReference type="PANTHER" id="PTHR39218">
    <property type="entry name" value="OXIDOREDUCTASE 14 KDA SUBUNIT, PUTATIVE (AFU_ORTHOLOGUE AFUA_1G12110)-RELATED"/>
    <property type="match status" value="1"/>
</dbReference>
<keyword evidence="1" id="KW-1133">Transmembrane helix</keyword>
<sequence length="100" mass="10776">MGLVGHVVGGAVFGLTARFYQLGILRRPMMSNPTGHAACVGFFAGAGYFWWKATVYMQGVLSEKERELRLRREFKQALGEKLLADAVDPGTAAASPQASS</sequence>
<gene>
    <name evidence="2" type="ORF">GGX14DRAFT_629395</name>
</gene>
<keyword evidence="1" id="KW-0472">Membrane</keyword>
<keyword evidence="1" id="KW-0812">Transmembrane</keyword>
<dbReference type="AlphaFoldDB" id="A0AAD7E4S4"/>
<dbReference type="EMBL" id="JARJCW010000003">
    <property type="protein sequence ID" value="KAJ7227312.1"/>
    <property type="molecule type" value="Genomic_DNA"/>
</dbReference>
<keyword evidence="3" id="KW-1185">Reference proteome</keyword>
<organism evidence="2 3">
    <name type="scientific">Mycena pura</name>
    <dbReference type="NCBI Taxonomy" id="153505"/>
    <lineage>
        <taxon>Eukaryota</taxon>
        <taxon>Fungi</taxon>
        <taxon>Dikarya</taxon>
        <taxon>Basidiomycota</taxon>
        <taxon>Agaricomycotina</taxon>
        <taxon>Agaricomycetes</taxon>
        <taxon>Agaricomycetidae</taxon>
        <taxon>Agaricales</taxon>
        <taxon>Marasmiineae</taxon>
        <taxon>Mycenaceae</taxon>
        <taxon>Mycena</taxon>
    </lineage>
</organism>
<name>A0AAD7E4S4_9AGAR</name>
<comment type="caution">
    <text evidence="2">The sequence shown here is derived from an EMBL/GenBank/DDBJ whole genome shotgun (WGS) entry which is preliminary data.</text>
</comment>
<reference evidence="2" key="1">
    <citation type="submission" date="2023-03" db="EMBL/GenBank/DDBJ databases">
        <title>Massive genome expansion in bonnet fungi (Mycena s.s.) driven by repeated elements and novel gene families across ecological guilds.</title>
        <authorList>
            <consortium name="Lawrence Berkeley National Laboratory"/>
            <person name="Harder C.B."/>
            <person name="Miyauchi S."/>
            <person name="Viragh M."/>
            <person name="Kuo A."/>
            <person name="Thoen E."/>
            <person name="Andreopoulos B."/>
            <person name="Lu D."/>
            <person name="Skrede I."/>
            <person name="Drula E."/>
            <person name="Henrissat B."/>
            <person name="Morin E."/>
            <person name="Kohler A."/>
            <person name="Barry K."/>
            <person name="LaButti K."/>
            <person name="Morin E."/>
            <person name="Salamov A."/>
            <person name="Lipzen A."/>
            <person name="Mereny Z."/>
            <person name="Hegedus B."/>
            <person name="Baldrian P."/>
            <person name="Stursova M."/>
            <person name="Weitz H."/>
            <person name="Taylor A."/>
            <person name="Grigoriev I.V."/>
            <person name="Nagy L.G."/>
            <person name="Martin F."/>
            <person name="Kauserud H."/>
        </authorList>
    </citation>
    <scope>NUCLEOTIDE SEQUENCE</scope>
    <source>
        <strain evidence="2">9144</strain>
    </source>
</reference>
<evidence type="ECO:0000313" key="2">
    <source>
        <dbReference type="EMBL" id="KAJ7227312.1"/>
    </source>
</evidence>
<accession>A0AAD7E4S4</accession>
<proteinExistence type="predicted"/>
<evidence type="ECO:0000256" key="1">
    <source>
        <dbReference type="SAM" id="Phobius"/>
    </source>
</evidence>